<comment type="subcellular location">
    <subcellularLocation>
        <location evidence="1">Membrane</location>
        <topology evidence="1">Single-pass membrane protein</topology>
    </subcellularLocation>
</comment>
<keyword evidence="5" id="KW-0175">Coiled coil</keyword>
<evidence type="ECO:0000256" key="7">
    <source>
        <dbReference type="SAM" id="Phobius"/>
    </source>
</evidence>
<keyword evidence="4 7" id="KW-0472">Membrane</keyword>
<evidence type="ECO:0000313" key="10">
    <source>
        <dbReference type="Proteomes" id="UP000479710"/>
    </source>
</evidence>
<evidence type="ECO:0000313" key="9">
    <source>
        <dbReference type="EMBL" id="KAF0912740.1"/>
    </source>
</evidence>
<name>A0A6G1DJV0_9ORYZ</name>
<reference evidence="9 10" key="1">
    <citation type="submission" date="2019-11" db="EMBL/GenBank/DDBJ databases">
        <title>Whole genome sequence of Oryza granulata.</title>
        <authorList>
            <person name="Li W."/>
        </authorList>
    </citation>
    <scope>NUCLEOTIDE SEQUENCE [LARGE SCALE GENOMIC DNA]</scope>
    <source>
        <strain evidence="10">cv. Menghai</strain>
        <tissue evidence="9">Leaf</tissue>
    </source>
</reference>
<dbReference type="AlphaFoldDB" id="A0A6G1DJV0"/>
<dbReference type="Proteomes" id="UP000479710">
    <property type="component" value="Unassembled WGS sequence"/>
</dbReference>
<feature type="domain" description="GTD-binding" evidence="8">
    <location>
        <begin position="442"/>
        <end position="544"/>
    </location>
</feature>
<gene>
    <name evidence="9" type="ORF">E2562_018983</name>
</gene>
<protein>
    <recommendedName>
        <fullName evidence="8">GTD-binding domain-containing protein</fullName>
    </recommendedName>
</protein>
<dbReference type="InterPro" id="IPR039306">
    <property type="entry name" value="MYOB"/>
</dbReference>
<dbReference type="GO" id="GO:0016020">
    <property type="term" value="C:membrane"/>
    <property type="evidence" value="ECO:0007669"/>
    <property type="project" value="UniProtKB-SubCell"/>
</dbReference>
<feature type="compositionally biased region" description="Polar residues" evidence="6">
    <location>
        <begin position="314"/>
        <end position="324"/>
    </location>
</feature>
<feature type="region of interest" description="Disordered" evidence="6">
    <location>
        <begin position="314"/>
        <end position="337"/>
    </location>
</feature>
<feature type="region of interest" description="Disordered" evidence="6">
    <location>
        <begin position="351"/>
        <end position="374"/>
    </location>
</feature>
<dbReference type="PROSITE" id="PS51775">
    <property type="entry name" value="GTD_BINDING"/>
    <property type="match status" value="1"/>
</dbReference>
<dbReference type="InterPro" id="IPR007656">
    <property type="entry name" value="GTD-bd"/>
</dbReference>
<sequence length="738" mass="82894">MNSVTSCHPKLTSMAPRTSTVKTWRYQQLLVVLSSVILEWVLMLLLLVEGLLSYLVTTFARLCKLHPPCPMCTRLDHVLGTAQPGFYRDLMCNSHKAEASSWAFCHIHQKLVDVHSMCESCLLSFATDKKSNLATYRFLVGKLGVGIGNAGCRLSFSSSNATEASLIREDTLCSCCSCPLKVKSYPSMVLQNIASAMDTEENSRHESKDQRVDEINYVMYSELKTSDCESEPWQHGGVASLLEDAVGNLKENFILSHSQTKIAGAIPPDEIEQDKMAKKSDLIQLQNGGSDSKISQVSAELHNFKADGNANFRSTDFSSKSGQHPTEDSVTRVDKSEEDVWHDALSSISELSVADKPAETSNTGNEPKAEFTNRTTMKDSFRAHEDLKLLLSQVSSNEIINNHGVHEQHEQAILNNITRALSLERNYSGISESMANEAEGDCTVDQLKKQIELDRKSISLLWKELEEERNASAIATNQTMAMITKLQEEKAAMQMEAMQYQRMMEGQSQYDREDLQKMAAMVQELEAEIEGYKTKLRDQLLVTEIRDAMRLSCSEECEPSISRTAQSLSFFEDEKAYLSKHLKKLRQKLHQFSNNSKFIDTSKPDDKEDSIDVTDTEDVYQDADENSEKANLVAKNNESRNSGNFRYLRTGTKDSTHGNKDDPKGQYYAMVSENDLVSFEDEISELSGRLKALEADHSFLEHSINSLRNGQDGEELIHGIACSLRELRKMGITRKDHD</sequence>
<dbReference type="PANTHER" id="PTHR31448">
    <property type="entry name" value="MYOSIN-BINDING PROTEIN 2"/>
    <property type="match status" value="1"/>
</dbReference>
<feature type="region of interest" description="Disordered" evidence="6">
    <location>
        <begin position="641"/>
        <end position="664"/>
    </location>
</feature>
<dbReference type="OrthoDB" id="1047602at2759"/>
<evidence type="ECO:0000256" key="2">
    <source>
        <dbReference type="ARBA" id="ARBA00022692"/>
    </source>
</evidence>
<evidence type="ECO:0000256" key="3">
    <source>
        <dbReference type="ARBA" id="ARBA00022989"/>
    </source>
</evidence>
<evidence type="ECO:0000256" key="5">
    <source>
        <dbReference type="SAM" id="Coils"/>
    </source>
</evidence>
<proteinExistence type="predicted"/>
<keyword evidence="10" id="KW-1185">Reference proteome</keyword>
<dbReference type="EMBL" id="SPHZ02000006">
    <property type="protein sequence ID" value="KAF0912740.1"/>
    <property type="molecule type" value="Genomic_DNA"/>
</dbReference>
<feature type="compositionally biased region" description="Basic and acidic residues" evidence="6">
    <location>
        <begin position="325"/>
        <end position="337"/>
    </location>
</feature>
<keyword evidence="3 7" id="KW-1133">Transmembrane helix</keyword>
<dbReference type="Pfam" id="PF04576">
    <property type="entry name" value="Zein-binding"/>
    <property type="match status" value="1"/>
</dbReference>
<comment type="caution">
    <text evidence="9">The sequence shown here is derived from an EMBL/GenBank/DDBJ whole genome shotgun (WGS) entry which is preliminary data.</text>
</comment>
<evidence type="ECO:0000256" key="1">
    <source>
        <dbReference type="ARBA" id="ARBA00004167"/>
    </source>
</evidence>
<dbReference type="PANTHER" id="PTHR31448:SF33">
    <property type="entry name" value="EXPRESSED PROTEIN"/>
    <property type="match status" value="1"/>
</dbReference>
<organism evidence="9 10">
    <name type="scientific">Oryza meyeriana var. granulata</name>
    <dbReference type="NCBI Taxonomy" id="110450"/>
    <lineage>
        <taxon>Eukaryota</taxon>
        <taxon>Viridiplantae</taxon>
        <taxon>Streptophyta</taxon>
        <taxon>Embryophyta</taxon>
        <taxon>Tracheophyta</taxon>
        <taxon>Spermatophyta</taxon>
        <taxon>Magnoliopsida</taxon>
        <taxon>Liliopsida</taxon>
        <taxon>Poales</taxon>
        <taxon>Poaceae</taxon>
        <taxon>BOP clade</taxon>
        <taxon>Oryzoideae</taxon>
        <taxon>Oryzeae</taxon>
        <taxon>Oryzinae</taxon>
        <taxon>Oryza</taxon>
        <taxon>Oryza meyeriana</taxon>
    </lineage>
</organism>
<feature type="coiled-coil region" evidence="5">
    <location>
        <begin position="483"/>
        <end position="542"/>
    </location>
</feature>
<dbReference type="GO" id="GO:0080115">
    <property type="term" value="F:myosin XI tail binding"/>
    <property type="evidence" value="ECO:0007669"/>
    <property type="project" value="UniProtKB-ARBA"/>
</dbReference>
<evidence type="ECO:0000256" key="6">
    <source>
        <dbReference type="SAM" id="MobiDB-lite"/>
    </source>
</evidence>
<accession>A0A6G1DJV0</accession>
<keyword evidence="2 7" id="KW-0812">Transmembrane</keyword>
<evidence type="ECO:0000256" key="4">
    <source>
        <dbReference type="ARBA" id="ARBA00023136"/>
    </source>
</evidence>
<evidence type="ECO:0000259" key="8">
    <source>
        <dbReference type="PROSITE" id="PS51775"/>
    </source>
</evidence>
<feature type="compositionally biased region" description="Basic and acidic residues" evidence="6">
    <location>
        <begin position="651"/>
        <end position="664"/>
    </location>
</feature>
<feature type="transmembrane region" description="Helical" evidence="7">
    <location>
        <begin position="29"/>
        <end position="56"/>
    </location>
</feature>